<evidence type="ECO:0000313" key="2">
    <source>
        <dbReference type="EMBL" id="SHL66474.1"/>
    </source>
</evidence>
<dbReference type="InterPro" id="IPR036691">
    <property type="entry name" value="Endo/exonu/phosph_ase_sf"/>
</dbReference>
<keyword evidence="3" id="KW-1185">Reference proteome</keyword>
<dbReference type="InterPro" id="IPR005135">
    <property type="entry name" value="Endo/exonuclease/phosphatase"/>
</dbReference>
<proteinExistence type="predicted"/>
<protein>
    <submittedName>
        <fullName evidence="2">Endonuclease/Exonuclease/phosphatase family protein</fullName>
    </submittedName>
</protein>
<keyword evidence="2" id="KW-0269">Exonuclease</keyword>
<dbReference type="RefSeq" id="WP_229709518.1">
    <property type="nucleotide sequence ID" value="NZ_BMLR01000004.1"/>
</dbReference>
<organism evidence="2 3">
    <name type="scientific">Roseovarius pacificus</name>
    <dbReference type="NCBI Taxonomy" id="337701"/>
    <lineage>
        <taxon>Bacteria</taxon>
        <taxon>Pseudomonadati</taxon>
        <taxon>Pseudomonadota</taxon>
        <taxon>Alphaproteobacteria</taxon>
        <taxon>Rhodobacterales</taxon>
        <taxon>Roseobacteraceae</taxon>
        <taxon>Roseovarius</taxon>
    </lineage>
</organism>
<accession>A0A1M7CH13</accession>
<dbReference type="Gene3D" id="3.60.10.10">
    <property type="entry name" value="Endonuclease/exonuclease/phosphatase"/>
    <property type="match status" value="1"/>
</dbReference>
<dbReference type="Pfam" id="PF03372">
    <property type="entry name" value="Exo_endo_phos"/>
    <property type="match status" value="1"/>
</dbReference>
<sequence length="316" mass="34426">MHIRIASFNVQNLRLRGGHLGGARDDDTPEADDPALDRRDRALTAQVIGDLRADVVILQEVFDRATLDHFHDRVLIPAGVPPYPHRACLPGNDGRGLDLALLSRIAPLEVASHASLTPGDLGLRPLPGQEPDTPVFRRDCLRIDLPGLTLFAVHFKAPYPDADAAFPVRALEAQATRRLIERRFDAPAGAMWLILGDVNDPWHPAQPPATAPILPPFSVNLMERLPRGERWSYHDAWSGQYGRPDKMLASPALARACPDAIPEIHRQGMGLEAARHTGVHLPQTGHHRPHASDHAAVVIDLNLPCGAGQADRSSAA</sequence>
<dbReference type="GO" id="GO:0004519">
    <property type="term" value="F:endonuclease activity"/>
    <property type="evidence" value="ECO:0007669"/>
    <property type="project" value="UniProtKB-KW"/>
</dbReference>
<dbReference type="AlphaFoldDB" id="A0A1M7CH13"/>
<dbReference type="Proteomes" id="UP000183974">
    <property type="component" value="Unassembled WGS sequence"/>
</dbReference>
<reference evidence="2 3" key="1">
    <citation type="submission" date="2016-11" db="EMBL/GenBank/DDBJ databases">
        <authorList>
            <person name="Jaros S."/>
            <person name="Januszkiewicz K."/>
            <person name="Wedrychowicz H."/>
        </authorList>
    </citation>
    <scope>NUCLEOTIDE SEQUENCE [LARGE SCALE GENOMIC DNA]</scope>
    <source>
        <strain evidence="2 3">DSM 29589</strain>
    </source>
</reference>
<name>A0A1M7CH13_9RHOB</name>
<keyword evidence="2" id="KW-0378">Hydrolase</keyword>
<dbReference type="SUPFAM" id="SSF56219">
    <property type="entry name" value="DNase I-like"/>
    <property type="match status" value="1"/>
</dbReference>
<feature type="domain" description="Endonuclease/exonuclease/phosphatase" evidence="1">
    <location>
        <begin position="6"/>
        <end position="265"/>
    </location>
</feature>
<dbReference type="GO" id="GO:0004527">
    <property type="term" value="F:exonuclease activity"/>
    <property type="evidence" value="ECO:0007669"/>
    <property type="project" value="UniProtKB-KW"/>
</dbReference>
<keyword evidence="2" id="KW-0255">Endonuclease</keyword>
<evidence type="ECO:0000259" key="1">
    <source>
        <dbReference type="Pfam" id="PF03372"/>
    </source>
</evidence>
<dbReference type="EMBL" id="FRBR01000004">
    <property type="protein sequence ID" value="SHL66474.1"/>
    <property type="molecule type" value="Genomic_DNA"/>
</dbReference>
<evidence type="ECO:0000313" key="3">
    <source>
        <dbReference type="Proteomes" id="UP000183974"/>
    </source>
</evidence>
<dbReference type="STRING" id="337701.SAMN05444398_104233"/>
<keyword evidence="2" id="KW-0540">Nuclease</keyword>
<gene>
    <name evidence="2" type="ORF">SAMN05444398_104233</name>
</gene>